<feature type="transmembrane region" description="Helical" evidence="1">
    <location>
        <begin position="35"/>
        <end position="56"/>
    </location>
</feature>
<dbReference type="Proteomes" id="UP000175829">
    <property type="component" value="Unassembled WGS sequence"/>
</dbReference>
<evidence type="ECO:0000256" key="1">
    <source>
        <dbReference type="SAM" id="Phobius"/>
    </source>
</evidence>
<dbReference type="RefSeq" id="WP_069992194.1">
    <property type="nucleotide sequence ID" value="NZ_LJGV01000022.1"/>
</dbReference>
<comment type="caution">
    <text evidence="2">The sequence shown here is derived from an EMBL/GenBank/DDBJ whole genome shotgun (WGS) entry which is preliminary data.</text>
</comment>
<proteinExistence type="predicted"/>
<dbReference type="EMBL" id="LJGV01000022">
    <property type="protein sequence ID" value="OEU99270.1"/>
    <property type="molecule type" value="Genomic_DNA"/>
</dbReference>
<evidence type="ECO:0000313" key="3">
    <source>
        <dbReference type="Proteomes" id="UP000175829"/>
    </source>
</evidence>
<dbReference type="AlphaFoldDB" id="A0A1E7K5R5"/>
<evidence type="ECO:0000313" key="2">
    <source>
        <dbReference type="EMBL" id="OEU99270.1"/>
    </source>
</evidence>
<keyword evidence="1" id="KW-0812">Transmembrane</keyword>
<gene>
    <name evidence="2" type="ORF">AN217_17265</name>
</gene>
<sequence length="122" mass="13133">MNRYLIEQSAALLLALAVGGWYAATLHDHHVPTGTLVAVGLVIAWLVRQALLTLAARLVSVSPREQQAIAELRAADAALHANQAAEMAAGIDWETEEFHRLNDAANAAADRVSVRHGGTRRH</sequence>
<keyword evidence="1" id="KW-0472">Membrane</keyword>
<dbReference type="PATRIC" id="fig|943816.4.peg.2931"/>
<keyword evidence="1" id="KW-1133">Transmembrane helix</keyword>
<name>A0A1E7K5R5_9ACTN</name>
<reference evidence="2 3" key="1">
    <citation type="journal article" date="2016" name="Front. Microbiol.">
        <title>Comparative Genomics Analysis of Streptomyces Species Reveals Their Adaptation to the Marine Environment and Their Diversity at the Genomic Level.</title>
        <authorList>
            <person name="Tian X."/>
            <person name="Zhang Z."/>
            <person name="Yang T."/>
            <person name="Chen M."/>
            <person name="Li J."/>
            <person name="Chen F."/>
            <person name="Yang J."/>
            <person name="Li W."/>
            <person name="Zhang B."/>
            <person name="Zhang Z."/>
            <person name="Wu J."/>
            <person name="Zhang C."/>
            <person name="Long L."/>
            <person name="Xiao J."/>
        </authorList>
    </citation>
    <scope>NUCLEOTIDE SEQUENCE [LARGE SCALE GENOMIC DNA]</scope>
    <source>
        <strain evidence="2 3">SCSIO M10379</strain>
    </source>
</reference>
<protein>
    <submittedName>
        <fullName evidence="2">Uncharacterized protein</fullName>
    </submittedName>
</protein>
<organism evidence="2 3">
    <name type="scientific">Streptomyces qinglanensis</name>
    <dbReference type="NCBI Taxonomy" id="943816"/>
    <lineage>
        <taxon>Bacteria</taxon>
        <taxon>Bacillati</taxon>
        <taxon>Actinomycetota</taxon>
        <taxon>Actinomycetes</taxon>
        <taxon>Kitasatosporales</taxon>
        <taxon>Streptomycetaceae</taxon>
        <taxon>Streptomyces</taxon>
    </lineage>
</organism>
<accession>A0A1E7K5R5</accession>